<dbReference type="PROSITE" id="PS51464">
    <property type="entry name" value="SIS"/>
    <property type="match status" value="2"/>
</dbReference>
<feature type="domain" description="SIS" evidence="5">
    <location>
        <begin position="201"/>
        <end position="338"/>
    </location>
</feature>
<dbReference type="PANTHER" id="PTHR10937:SF0">
    <property type="entry name" value="GLUTAMINE--FRUCTOSE-6-PHOSPHATE TRANSAMINASE (ISOMERIZING)"/>
    <property type="match status" value="1"/>
</dbReference>
<comment type="catalytic activity">
    <reaction evidence="1">
        <text>D-fructose 6-phosphate + L-glutamine = D-glucosamine 6-phosphate + L-glutamate</text>
        <dbReference type="Rhea" id="RHEA:13237"/>
        <dbReference type="ChEBI" id="CHEBI:29985"/>
        <dbReference type="ChEBI" id="CHEBI:58359"/>
        <dbReference type="ChEBI" id="CHEBI:58725"/>
        <dbReference type="ChEBI" id="CHEBI:61527"/>
        <dbReference type="EC" id="2.6.1.16"/>
    </reaction>
</comment>
<dbReference type="EMBL" id="BNEK01000002">
    <property type="protein sequence ID" value="GHJ26819.1"/>
    <property type="molecule type" value="Genomic_DNA"/>
</dbReference>
<proteinExistence type="predicted"/>
<protein>
    <recommendedName>
        <fullName evidence="3">Glutamine--fructose-6-phosphate aminotransferase [isomerizing]</fullName>
        <ecNumber evidence="2">2.6.1.16</ecNumber>
    </recommendedName>
</protein>
<dbReference type="Gene3D" id="3.40.50.10490">
    <property type="entry name" value="Glucose-6-phosphate isomerase like protein, domain 1"/>
    <property type="match status" value="2"/>
</dbReference>
<accession>A0ABQ3TU12</accession>
<comment type="caution">
    <text evidence="6">The sequence shown here is derived from an EMBL/GenBank/DDBJ whole genome shotgun (WGS) entry which is preliminary data.</text>
</comment>
<dbReference type="SUPFAM" id="SSF53697">
    <property type="entry name" value="SIS domain"/>
    <property type="match status" value="1"/>
</dbReference>
<organism evidence="6 7">
    <name type="scientific">Streptomyces hygroscopicus</name>
    <dbReference type="NCBI Taxonomy" id="1912"/>
    <lineage>
        <taxon>Bacteria</taxon>
        <taxon>Bacillati</taxon>
        <taxon>Actinomycetota</taxon>
        <taxon>Actinomycetes</taxon>
        <taxon>Kitasatosporales</taxon>
        <taxon>Streptomycetaceae</taxon>
        <taxon>Streptomyces</taxon>
        <taxon>Streptomyces violaceusniger group</taxon>
    </lineage>
</organism>
<keyword evidence="7" id="KW-1185">Reference proteome</keyword>
<evidence type="ECO:0000313" key="7">
    <source>
        <dbReference type="Proteomes" id="UP001054854"/>
    </source>
</evidence>
<evidence type="ECO:0000256" key="1">
    <source>
        <dbReference type="ARBA" id="ARBA00001031"/>
    </source>
</evidence>
<evidence type="ECO:0000259" key="5">
    <source>
        <dbReference type="PROSITE" id="PS51464"/>
    </source>
</evidence>
<evidence type="ECO:0000256" key="2">
    <source>
        <dbReference type="ARBA" id="ARBA00012916"/>
    </source>
</evidence>
<dbReference type="Proteomes" id="UP001054854">
    <property type="component" value="Unassembled WGS sequence"/>
</dbReference>
<dbReference type="InterPro" id="IPR001347">
    <property type="entry name" value="SIS_dom"/>
</dbReference>
<sequence>MTDPASPTGYLADIAAQPDALLRQADSPLPASLAGLDLSRYDRIVLTGMGSSLYSFVPAERALASAGLPVWRIDAGQLLDTPERVTPNTLLWATSQSGRSGELVALLERLAGSARPRTVLATTDDPASPLALAADVLIELHSGPEATVSTKSYINTLAAHRRVLAALRGGEDDASVTAGLRRAAGELRALLADPPLPTDVAKQALAAAQPRFAYVGTGADAATALTGALITKEASRVAAEGYVGGAFRHGPLELAGPGLTVLLFGTGDEHDMALPALARDLTAGGSTVVTVGPRAYPGTGHFATPPAGGSFERLVFGIAHVQQLTVALANAAGQVPGEFRFGRKITDTL</sequence>
<dbReference type="EC" id="2.6.1.16" evidence="2"/>
<keyword evidence="4" id="KW-0677">Repeat</keyword>
<evidence type="ECO:0000313" key="6">
    <source>
        <dbReference type="EMBL" id="GHJ26819.1"/>
    </source>
</evidence>
<dbReference type="PANTHER" id="PTHR10937">
    <property type="entry name" value="GLUCOSAMINE--FRUCTOSE-6-PHOSPHATE AMINOTRANSFERASE, ISOMERIZING"/>
    <property type="match status" value="1"/>
</dbReference>
<gene>
    <name evidence="6" type="ORF">TPA0910_12520</name>
</gene>
<feature type="domain" description="SIS" evidence="5">
    <location>
        <begin position="34"/>
        <end position="175"/>
    </location>
</feature>
<dbReference type="RefSeq" id="WP_060950226.1">
    <property type="nucleotide sequence ID" value="NZ_BNEK01000002.1"/>
</dbReference>
<dbReference type="Pfam" id="PF01380">
    <property type="entry name" value="SIS"/>
    <property type="match status" value="2"/>
</dbReference>
<reference evidence="6" key="1">
    <citation type="submission" date="2024-05" db="EMBL/GenBank/DDBJ databases">
        <title>Whole genome shotgun sequence of Streptomyces hygroscopicus NBRC 113678.</title>
        <authorList>
            <person name="Komaki H."/>
            <person name="Tamura T."/>
        </authorList>
    </citation>
    <scope>NUCLEOTIDE SEQUENCE</scope>
    <source>
        <strain evidence="6">N11-34</strain>
    </source>
</reference>
<dbReference type="InterPro" id="IPR035466">
    <property type="entry name" value="GlmS/AgaS_SIS"/>
</dbReference>
<name>A0ABQ3TU12_STRHY</name>
<dbReference type="InterPro" id="IPR046348">
    <property type="entry name" value="SIS_dom_sf"/>
</dbReference>
<evidence type="ECO:0000256" key="4">
    <source>
        <dbReference type="ARBA" id="ARBA00022737"/>
    </source>
</evidence>
<evidence type="ECO:0000256" key="3">
    <source>
        <dbReference type="ARBA" id="ARBA00016090"/>
    </source>
</evidence>
<dbReference type="CDD" id="cd05008">
    <property type="entry name" value="SIS_GlmS_GlmD_1"/>
    <property type="match status" value="1"/>
</dbReference>